<feature type="compositionally biased region" description="Basic and acidic residues" evidence="5">
    <location>
        <begin position="107"/>
        <end position="118"/>
    </location>
</feature>
<dbReference type="STRING" id="515622.bpr_I0894"/>
<dbReference type="EMBL" id="CP001810">
    <property type="protein sequence ID" value="ADL33636.1"/>
    <property type="molecule type" value="Genomic_DNA"/>
</dbReference>
<keyword evidence="4" id="KW-0572">Peptidoglycan-anchor</keyword>
<reference evidence="8 9" key="1">
    <citation type="journal article" date="2010" name="PLoS ONE">
        <title>The glycobiome of the rumen bacterium Butyrivibrio proteoclasticus B316(T) highlights adaptation to a polysaccharide-rich environment.</title>
        <authorList>
            <person name="Kelly W.J."/>
            <person name="Leahy S.C."/>
            <person name="Altermann E."/>
            <person name="Yeoman C.J."/>
            <person name="Dunne J.C."/>
            <person name="Kong Z."/>
            <person name="Pacheco D.M."/>
            <person name="Li D."/>
            <person name="Noel S.J."/>
            <person name="Moon C.D."/>
            <person name="Cookson A.L."/>
            <person name="Attwood G.T."/>
        </authorList>
    </citation>
    <scope>NUCLEOTIDE SEQUENCE [LARGE SCALE GENOMIC DNA]</scope>
    <source>
        <strain evidence="9">ATCC 51982 / DSM 14932 / B316</strain>
    </source>
</reference>
<feature type="transmembrane region" description="Helical" evidence="6">
    <location>
        <begin position="1691"/>
        <end position="1711"/>
    </location>
</feature>
<dbReference type="SUPFAM" id="SSF49478">
    <property type="entry name" value="Cna protein B-type domain"/>
    <property type="match status" value="1"/>
</dbReference>
<keyword evidence="6" id="KW-0812">Transmembrane</keyword>
<keyword evidence="2" id="KW-0964">Secreted</keyword>
<feature type="compositionally biased region" description="Low complexity" evidence="5">
    <location>
        <begin position="292"/>
        <end position="301"/>
    </location>
</feature>
<dbReference type="InterPro" id="IPR019931">
    <property type="entry name" value="LPXTG_anchor"/>
</dbReference>
<feature type="region of interest" description="Disordered" evidence="5">
    <location>
        <begin position="271"/>
        <end position="304"/>
    </location>
</feature>
<keyword evidence="3" id="KW-0732">Signal</keyword>
<feature type="compositionally biased region" description="Low complexity" evidence="5">
    <location>
        <begin position="136"/>
        <end position="190"/>
    </location>
</feature>
<evidence type="ECO:0000313" key="8">
    <source>
        <dbReference type="EMBL" id="ADL33636.1"/>
    </source>
</evidence>
<proteinExistence type="predicted"/>
<keyword evidence="6" id="KW-0472">Membrane</keyword>
<keyword evidence="9" id="KW-1185">Reference proteome</keyword>
<evidence type="ECO:0000256" key="1">
    <source>
        <dbReference type="ARBA" id="ARBA00022512"/>
    </source>
</evidence>
<sequence length="1717" mass="189204">MRITDENRAQNYIKKHRNKKRWLAFALCLSLFTGTVTLYLLNKPATAMTEDGAQKVGLVLETADSDYEMGLIEQMKTKESDAQADKAVENSSDGVTTVDVTQLGDGDPDKSDTSKTWEEIVEVIPEDETGANADKANSASSGEASDASSNASSEDKSNASGSASSEDSSNASTSASSLESADAASSASSDKNVKDKVDSLDDIQNVTLTARYVDAEGKEIAEKEVLLQNTEDKKSLDLNKDYKVIENYYYLEAGLDDKKIVSIVEKTGIAQVSDQAGKDSSEDAGAKESSTDDASAFAASDDASDEGTEKAYTYYEATTSEGEVIEIKKDAEITFSYAAANTKESFTYQNDEVTVMVKLSKPGILPDGVELSVKTVDKSTNGYNYSAYIDALNESAEEIAKANGDEAKTTYDENNVVLFDIAFMLKEIEYEPKDGTVSVSISFKNNQISDGLGTTDSEDVSLVHLPVSEEVMKDVNATSDATEISASDISVEVLGDSNVELGENKDTISFEAQAFSMYGAITRSTDETWEGNQTYTAKEIVKWLGDSTYFGVVANHYDGQNNHSEANIAVGSISNIQNYTVGISTKVYQSLDEFIISVEKKVEGSPKVGTFNFAAFSDVKGKNKIAGTEFTIKTDETGTGKYIGNYTDLLKGGQYPRLYIYELDEKGQAVMDGEICGSYTVSYGGDSIEAPADAVGFFADNYVESVGLNGYKAEDIIEKVDGATIYYPTGWNSYVGITYYQNQVYGMKPDGSYGWTNYVRTDYSNSSMPVSVQNMRLAAYTASQKLAYTKSSNGVQVVNIVGTKSYGNLMTDLSTKYFKNEKDPRNYAVNTGFKLDDNTLLVINVDLTGATNYTLDKFTYNGQGAGDWSQAANHVIVNLVQKNYAGDYVPYEGDITANIMSGTLIAPLTNVKLTGSYSGTVIADQVIKTCEIHKMDIRTYLDASAAVTVTNKGCEEIVPFEIKANKYVNDVEPDGNEIFDFTVRYLNPSTNKWYVLANNLHNDGEVIKYSVANPLEELAMHYDNKTDYFFLLTENDTKGNYTKDKTGILAKVKYYPKKDVWGNVTRVIDEINYYRVPEEGVDSMIKSGTIDGTYNSDEYRIKPEKEKSKGKEYGKVAFFNTNSKATMLRIHKMVVNVFGSKVVRDATDGTALLDTVIFRITNNDTGNYIVLDGFIGNKKDHTDTAYAYEYDSKTHKQNGKKYLVTYNQSAQWTIEGLPSGLYSVEEVADGKTFTYNPDTNTSTVLDGEKMCRVTKYDVTIDDEEPGVWQYGSGGDNYRKVFSRDLNGKSDFPPTNVKVGGAVQTVQVCNYYSSPIGPIQVTKNFAGSVWSENMAFEFTIAADRSENVHDSEGHEVKIDRDHIPMPEEGNTITVTGKDATYDSKTGNYTAVAQFSSIPYRYEGTYYYTITENNTEIDGVKYDTRTYYVKVVVSKKYTTFTKRYNCDKLTHPIPEHNIGGKFVENGQTVVTEDFFYLGADVIYAADADFQNVVAECELYLLKDPDTEKPDQLEFKIDYSKGSGADVAFNNTMEGRLTVNKVWIDSDGQINQSGHSPLTLQIWQRTVKASGKKSSWKIYEGTSIQLSDENGWTQTIENLPLMDKNGETYEYCVKEPDEYLFTYEVSYSYSSSDQSVKGTYDGNSQKQIKVSKTKVKDTGYSMITNGGIDYGSVTITNKTTYANELPSTGGSGTMPFTAAGFGLILFAFVGMLFLGKRNRA</sequence>
<feature type="compositionally biased region" description="Basic and acidic residues" evidence="5">
    <location>
        <begin position="276"/>
        <end position="290"/>
    </location>
</feature>
<evidence type="ECO:0000259" key="7">
    <source>
        <dbReference type="PROSITE" id="PS50847"/>
    </source>
</evidence>
<feature type="region of interest" description="Disordered" evidence="5">
    <location>
        <begin position="77"/>
        <end position="195"/>
    </location>
</feature>
<dbReference type="Proteomes" id="UP000001299">
    <property type="component" value="Chromosome 1"/>
</dbReference>
<dbReference type="Pfam" id="PF00746">
    <property type="entry name" value="Gram_pos_anchor"/>
    <property type="match status" value="1"/>
</dbReference>
<dbReference type="KEGG" id="bpb:bpr_I0894"/>
<dbReference type="Gene3D" id="2.60.40.3050">
    <property type="match status" value="1"/>
</dbReference>
<evidence type="ECO:0000256" key="3">
    <source>
        <dbReference type="ARBA" id="ARBA00022729"/>
    </source>
</evidence>
<feature type="compositionally biased region" description="Polar residues" evidence="5">
    <location>
        <begin position="89"/>
        <end position="100"/>
    </location>
</feature>
<evidence type="ECO:0000256" key="4">
    <source>
        <dbReference type="ARBA" id="ARBA00023088"/>
    </source>
</evidence>
<keyword evidence="1" id="KW-0134">Cell wall</keyword>
<feature type="compositionally biased region" description="Acidic residues" evidence="5">
    <location>
        <begin position="119"/>
        <end position="129"/>
    </location>
</feature>
<protein>
    <submittedName>
        <fullName evidence="8">LPxTG motif-containing cell surface protein</fullName>
    </submittedName>
</protein>
<organism evidence="8 9">
    <name type="scientific">Butyrivibrio proteoclasticus (strain ATCC 51982 / DSM 14932 / B316)</name>
    <name type="common">Clostridium proteoclasticum</name>
    <dbReference type="NCBI Taxonomy" id="515622"/>
    <lineage>
        <taxon>Bacteria</taxon>
        <taxon>Bacillati</taxon>
        <taxon>Bacillota</taxon>
        <taxon>Clostridia</taxon>
        <taxon>Lachnospirales</taxon>
        <taxon>Lachnospiraceae</taxon>
        <taxon>Butyrivibrio</taxon>
    </lineage>
</organism>
<dbReference type="eggNOG" id="ENOG5033S21">
    <property type="taxonomic scope" value="Bacteria"/>
</dbReference>
<evidence type="ECO:0000256" key="2">
    <source>
        <dbReference type="ARBA" id="ARBA00022525"/>
    </source>
</evidence>
<dbReference type="InterPro" id="IPR038174">
    <property type="entry name" value="Strep_pil_link_sf"/>
</dbReference>
<dbReference type="HOGENOM" id="CLU_240375_0_0_9"/>
<dbReference type="RefSeq" id="WP_013280292.1">
    <property type="nucleotide sequence ID" value="NC_014387.1"/>
</dbReference>
<dbReference type="InterPro" id="IPR008454">
    <property type="entry name" value="Collagen-bd_Cna-like_B-typ_dom"/>
</dbReference>
<keyword evidence="6" id="KW-1133">Transmembrane helix</keyword>
<dbReference type="NCBIfam" id="TIGR01167">
    <property type="entry name" value="LPXTG_anchor"/>
    <property type="match status" value="1"/>
</dbReference>
<feature type="compositionally biased region" description="Basic and acidic residues" evidence="5">
    <location>
        <begin position="77"/>
        <end position="88"/>
    </location>
</feature>
<name>E0S1G1_BUTPB</name>
<accession>E0S1G1</accession>
<gene>
    <name evidence="8" type="ordered locus">bpr_I0894</name>
</gene>
<dbReference type="Pfam" id="PF05738">
    <property type="entry name" value="Cna_B"/>
    <property type="match status" value="1"/>
</dbReference>
<feature type="transmembrane region" description="Helical" evidence="6">
    <location>
        <begin position="21"/>
        <end position="41"/>
    </location>
</feature>
<dbReference type="PROSITE" id="PS50847">
    <property type="entry name" value="GRAM_POS_ANCHORING"/>
    <property type="match status" value="1"/>
</dbReference>
<evidence type="ECO:0000256" key="6">
    <source>
        <dbReference type="SAM" id="Phobius"/>
    </source>
</evidence>
<evidence type="ECO:0000256" key="5">
    <source>
        <dbReference type="SAM" id="MobiDB-lite"/>
    </source>
</evidence>
<evidence type="ECO:0000313" key="9">
    <source>
        <dbReference type="Proteomes" id="UP000001299"/>
    </source>
</evidence>
<feature type="domain" description="Gram-positive cocci surface proteins LPxTG" evidence="7">
    <location>
        <begin position="1682"/>
        <end position="1717"/>
    </location>
</feature>